<feature type="region of interest" description="Disordered" evidence="1">
    <location>
        <begin position="1"/>
        <end position="47"/>
    </location>
</feature>
<dbReference type="Proteomes" id="UP000290288">
    <property type="component" value="Unassembled WGS sequence"/>
</dbReference>
<gene>
    <name evidence="2" type="ORF">EST38_g5692</name>
</gene>
<evidence type="ECO:0000256" key="1">
    <source>
        <dbReference type="SAM" id="MobiDB-lite"/>
    </source>
</evidence>
<feature type="compositionally biased region" description="Acidic residues" evidence="1">
    <location>
        <begin position="16"/>
        <end position="26"/>
    </location>
</feature>
<organism evidence="2 3">
    <name type="scientific">Candolleomyces aberdarensis</name>
    <dbReference type="NCBI Taxonomy" id="2316362"/>
    <lineage>
        <taxon>Eukaryota</taxon>
        <taxon>Fungi</taxon>
        <taxon>Dikarya</taxon>
        <taxon>Basidiomycota</taxon>
        <taxon>Agaricomycotina</taxon>
        <taxon>Agaricomycetes</taxon>
        <taxon>Agaricomycetidae</taxon>
        <taxon>Agaricales</taxon>
        <taxon>Agaricineae</taxon>
        <taxon>Psathyrellaceae</taxon>
        <taxon>Candolleomyces</taxon>
    </lineage>
</organism>
<dbReference type="OrthoDB" id="3222453at2759"/>
<protein>
    <submittedName>
        <fullName evidence="2">Uncharacterized protein</fullName>
    </submittedName>
</protein>
<reference evidence="2 3" key="1">
    <citation type="submission" date="2019-01" db="EMBL/GenBank/DDBJ databases">
        <title>Draft genome sequence of Psathyrella aberdarensis IHI B618.</title>
        <authorList>
            <person name="Buettner E."/>
            <person name="Kellner H."/>
        </authorList>
    </citation>
    <scope>NUCLEOTIDE SEQUENCE [LARGE SCALE GENOMIC DNA]</scope>
    <source>
        <strain evidence="2 3">IHI B618</strain>
    </source>
</reference>
<proteinExistence type="predicted"/>
<feature type="compositionally biased region" description="Polar residues" evidence="1">
    <location>
        <begin position="1"/>
        <end position="10"/>
    </location>
</feature>
<feature type="compositionally biased region" description="Basic and acidic residues" evidence="1">
    <location>
        <begin position="27"/>
        <end position="40"/>
    </location>
</feature>
<evidence type="ECO:0000313" key="2">
    <source>
        <dbReference type="EMBL" id="RXW20154.1"/>
    </source>
</evidence>
<name>A0A4Q2DMI4_9AGAR</name>
<evidence type="ECO:0000313" key="3">
    <source>
        <dbReference type="Proteomes" id="UP000290288"/>
    </source>
</evidence>
<dbReference type="EMBL" id="SDEE01000163">
    <property type="protein sequence ID" value="RXW20154.1"/>
    <property type="molecule type" value="Genomic_DNA"/>
</dbReference>
<comment type="caution">
    <text evidence="2">The sequence shown here is derived from an EMBL/GenBank/DDBJ whole genome shotgun (WGS) entry which is preliminary data.</text>
</comment>
<sequence>MPVQCPTNNLLAAPNSEDDNEDGENNEDARPLDGPERLQHDPGYNVSSMDELDLRSLQSQVTTNAEIYTRGPRGIVPGDVGTFDLTYGFKKIFNLWEGEFATDYDLPTRKIVHPEGFAEGHTITSGTSSKIHRSEDERYIQLFEFECDADQGAVLACTTSADVEELDDPFALRNFLIEHAGVVYQRATSLARRQLTDEESLYIVSGCIKSDSWGIAAYQRATSGQKLMLKSRLYAEGGNKKGVMYEWADRGQAEASIYGAQTTFHPCDLITELLLEMTGADCALSHDDDWRDIPRSSSWNDALSLEIIDSKTIGVLRGVAHLRSTQSDKKGRMWRGDIDTQDYWGTHAIKDRLDLRQGDSDISRAGFIGIKIELLSPPFQLKVDEILREIQLGKDPSDSLAKLGKGELQTEVDKHDVKCELAPRYGQLHTLSHEMVDNFTIVALWVSIKQLTQATREGQELTFERVDSILQANPFLEHDLSCDIDKTDVLSDEYRRDKIRNKCFGMEPKLRRKETDRLVRGWFERLIWTRGLPTRGINDHVETIQDIFARTSPDMDSDHESAEDVEQTYIEVYHIRLSIAASSRVKAFSKTLYSSVQGGAIA</sequence>
<keyword evidence="3" id="KW-1185">Reference proteome</keyword>
<dbReference type="AlphaFoldDB" id="A0A4Q2DMI4"/>
<accession>A0A4Q2DMI4</accession>